<feature type="region of interest" description="Disordered" evidence="6">
    <location>
        <begin position="32"/>
        <end position="67"/>
    </location>
</feature>
<dbReference type="InterPro" id="IPR018076">
    <property type="entry name" value="T2SS_GspF_dom"/>
</dbReference>
<reference evidence="9" key="2">
    <citation type="submission" date="2022-05" db="EMBL/GenBank/DDBJ databases">
        <authorList>
            <person name="Kim J.-S."/>
            <person name="Lee K."/>
            <person name="Suh M."/>
            <person name="Eom M."/>
            <person name="Kim J.-S."/>
            <person name="Kim D.-S."/>
            <person name="Ko S.-H."/>
            <person name="Shin Y."/>
            <person name="Lee J.-S."/>
        </authorList>
    </citation>
    <scope>NUCLEOTIDE SEQUENCE</scope>
    <source>
        <strain evidence="9">N237</strain>
    </source>
</reference>
<dbReference type="Proteomes" id="UP001056336">
    <property type="component" value="Chromosome"/>
</dbReference>
<feature type="domain" description="Type II secretion system protein GspF" evidence="8">
    <location>
        <begin position="144"/>
        <end position="254"/>
    </location>
</feature>
<sequence>MTALALVLAAVVVMAAPGSPDRLRWLSERDRLPGAGQSRSPTATSTATSVATSAGAGSSSGSAGVGRPVAQAPRSGLVATLIQPRWPPVLLGCLGLAVGVVPALLLIIGLLRLRSGIVGRHQERLVLQRRRALVVGLAAVEDELQAGASFPVAFAAAAETAGPLRERFADAAARAEVGRDPGAAFTGEDRAEQVVGVALRVSLATGASASEVLAGLRRSLDGDAEVRRVAQEAVSGARASAALLAGLPLVGLVMGAGLGAHPVSLLLHTPAGTAMLASGVGLALAGSAWCRALAARVAR</sequence>
<evidence type="ECO:0000259" key="8">
    <source>
        <dbReference type="Pfam" id="PF00482"/>
    </source>
</evidence>
<evidence type="ECO:0000313" key="9">
    <source>
        <dbReference type="EMBL" id="UQX88148.1"/>
    </source>
</evidence>
<evidence type="ECO:0000256" key="6">
    <source>
        <dbReference type="SAM" id="MobiDB-lite"/>
    </source>
</evidence>
<feature type="compositionally biased region" description="Low complexity" evidence="6">
    <location>
        <begin position="38"/>
        <end position="67"/>
    </location>
</feature>
<protein>
    <recommendedName>
        <fullName evidence="8">Type II secretion system protein GspF domain-containing protein</fullName>
    </recommendedName>
</protein>
<evidence type="ECO:0000256" key="1">
    <source>
        <dbReference type="ARBA" id="ARBA00004651"/>
    </source>
</evidence>
<dbReference type="PANTHER" id="PTHR35007:SF4">
    <property type="entry name" value="CONSERVED TRANSMEMBRANE PROTEIN-RELATED"/>
    <property type="match status" value="1"/>
</dbReference>
<dbReference type="EMBL" id="CP097332">
    <property type="protein sequence ID" value="UQX88148.1"/>
    <property type="molecule type" value="Genomic_DNA"/>
</dbReference>
<keyword evidence="5 7" id="KW-0472">Membrane</keyword>
<feature type="transmembrane region" description="Helical" evidence="7">
    <location>
        <begin position="241"/>
        <end position="260"/>
    </location>
</feature>
<gene>
    <name evidence="9" type="ORF">M6D93_17925</name>
</gene>
<evidence type="ECO:0000313" key="10">
    <source>
        <dbReference type="Proteomes" id="UP001056336"/>
    </source>
</evidence>
<evidence type="ECO:0000256" key="7">
    <source>
        <dbReference type="SAM" id="Phobius"/>
    </source>
</evidence>
<accession>A0ABY4QXE1</accession>
<evidence type="ECO:0000256" key="2">
    <source>
        <dbReference type="ARBA" id="ARBA00022475"/>
    </source>
</evidence>
<dbReference type="Pfam" id="PF00482">
    <property type="entry name" value="T2SSF"/>
    <property type="match status" value="1"/>
</dbReference>
<evidence type="ECO:0000256" key="5">
    <source>
        <dbReference type="ARBA" id="ARBA00023136"/>
    </source>
</evidence>
<comment type="subcellular location">
    <subcellularLocation>
        <location evidence="1">Cell membrane</location>
        <topology evidence="1">Multi-pass membrane protein</topology>
    </subcellularLocation>
</comment>
<keyword evidence="3 7" id="KW-0812">Transmembrane</keyword>
<evidence type="ECO:0000256" key="3">
    <source>
        <dbReference type="ARBA" id="ARBA00022692"/>
    </source>
</evidence>
<keyword evidence="4 7" id="KW-1133">Transmembrane helix</keyword>
<proteinExistence type="predicted"/>
<reference evidence="9" key="1">
    <citation type="journal article" date="2018" name="Int. J. Syst. Evol. Microbiol.">
        <title>Jatrophihabitans telluris sp. nov., isolated from sediment soil of lava forest wetlands and the emended description of the genus Jatrophihabitans.</title>
        <authorList>
            <person name="Lee K.C."/>
            <person name="Suh M.K."/>
            <person name="Eom M.K."/>
            <person name="Kim K.K."/>
            <person name="Kim J.S."/>
            <person name="Kim D.S."/>
            <person name="Ko S.H."/>
            <person name="Shin Y.K."/>
            <person name="Lee J.S."/>
        </authorList>
    </citation>
    <scope>NUCLEOTIDE SEQUENCE</scope>
    <source>
        <strain evidence="9">N237</strain>
    </source>
</reference>
<dbReference type="PANTHER" id="PTHR35007">
    <property type="entry name" value="INTEGRAL MEMBRANE PROTEIN-RELATED"/>
    <property type="match status" value="1"/>
</dbReference>
<dbReference type="RefSeq" id="WP_249771366.1">
    <property type="nucleotide sequence ID" value="NZ_CP097332.1"/>
</dbReference>
<keyword evidence="10" id="KW-1185">Reference proteome</keyword>
<feature type="transmembrane region" description="Helical" evidence="7">
    <location>
        <begin position="272"/>
        <end position="294"/>
    </location>
</feature>
<evidence type="ECO:0000256" key="4">
    <source>
        <dbReference type="ARBA" id="ARBA00022989"/>
    </source>
</evidence>
<organism evidence="9 10">
    <name type="scientific">Jatrophihabitans telluris</name>
    <dbReference type="NCBI Taxonomy" id="2038343"/>
    <lineage>
        <taxon>Bacteria</taxon>
        <taxon>Bacillati</taxon>
        <taxon>Actinomycetota</taxon>
        <taxon>Actinomycetes</taxon>
        <taxon>Jatrophihabitantales</taxon>
        <taxon>Jatrophihabitantaceae</taxon>
        <taxon>Jatrophihabitans</taxon>
    </lineage>
</organism>
<name>A0ABY4QXE1_9ACTN</name>
<feature type="transmembrane region" description="Helical" evidence="7">
    <location>
        <begin position="89"/>
        <end position="111"/>
    </location>
</feature>
<keyword evidence="2" id="KW-1003">Cell membrane</keyword>